<gene>
    <name evidence="1" type="ORF">C8F04DRAFT_1116327</name>
</gene>
<accession>A0AAD6SNG4</accession>
<comment type="caution">
    <text evidence="1">The sequence shown here is derived from an EMBL/GenBank/DDBJ whole genome shotgun (WGS) entry which is preliminary data.</text>
</comment>
<protein>
    <submittedName>
        <fullName evidence="1">Uncharacterized protein</fullName>
    </submittedName>
</protein>
<dbReference type="EMBL" id="JARJCM010000100">
    <property type="protein sequence ID" value="KAJ7029613.1"/>
    <property type="molecule type" value="Genomic_DNA"/>
</dbReference>
<dbReference type="AlphaFoldDB" id="A0AAD6SNG4"/>
<reference evidence="1" key="1">
    <citation type="submission" date="2023-03" db="EMBL/GenBank/DDBJ databases">
        <title>Massive genome expansion in bonnet fungi (Mycena s.s.) driven by repeated elements and novel gene families across ecological guilds.</title>
        <authorList>
            <consortium name="Lawrence Berkeley National Laboratory"/>
            <person name="Harder C.B."/>
            <person name="Miyauchi S."/>
            <person name="Viragh M."/>
            <person name="Kuo A."/>
            <person name="Thoen E."/>
            <person name="Andreopoulos B."/>
            <person name="Lu D."/>
            <person name="Skrede I."/>
            <person name="Drula E."/>
            <person name="Henrissat B."/>
            <person name="Morin E."/>
            <person name="Kohler A."/>
            <person name="Barry K."/>
            <person name="LaButti K."/>
            <person name="Morin E."/>
            <person name="Salamov A."/>
            <person name="Lipzen A."/>
            <person name="Mereny Z."/>
            <person name="Hegedus B."/>
            <person name="Baldrian P."/>
            <person name="Stursova M."/>
            <person name="Weitz H."/>
            <person name="Taylor A."/>
            <person name="Grigoriev I.V."/>
            <person name="Nagy L.G."/>
            <person name="Martin F."/>
            <person name="Kauserud H."/>
        </authorList>
    </citation>
    <scope>NUCLEOTIDE SEQUENCE</scope>
    <source>
        <strain evidence="1">CBHHK200</strain>
    </source>
</reference>
<evidence type="ECO:0000313" key="2">
    <source>
        <dbReference type="Proteomes" id="UP001218188"/>
    </source>
</evidence>
<name>A0AAD6SNG4_9AGAR</name>
<organism evidence="1 2">
    <name type="scientific">Mycena alexandri</name>
    <dbReference type="NCBI Taxonomy" id="1745969"/>
    <lineage>
        <taxon>Eukaryota</taxon>
        <taxon>Fungi</taxon>
        <taxon>Dikarya</taxon>
        <taxon>Basidiomycota</taxon>
        <taxon>Agaricomycotina</taxon>
        <taxon>Agaricomycetes</taxon>
        <taxon>Agaricomycetidae</taxon>
        <taxon>Agaricales</taxon>
        <taxon>Marasmiineae</taxon>
        <taxon>Mycenaceae</taxon>
        <taxon>Mycena</taxon>
    </lineage>
</organism>
<sequence>MCGRRGKGWNGSYALRNPDVKRRTRRLRRKRRRGETCCLRAIFRSRSSAILKSEREEVRVGRQFNIQCALSQTTYAAIVVEPTDENGSDMVIDVADVDSLLRQHLSVVREEDPIPRLHGELGCILFTHFLVVSSSRNSTQNCGFALVAPYDEFAPPGE</sequence>
<evidence type="ECO:0000313" key="1">
    <source>
        <dbReference type="EMBL" id="KAJ7029613.1"/>
    </source>
</evidence>
<proteinExistence type="predicted"/>
<keyword evidence="2" id="KW-1185">Reference proteome</keyword>
<dbReference type="Proteomes" id="UP001218188">
    <property type="component" value="Unassembled WGS sequence"/>
</dbReference>